<dbReference type="GO" id="GO:0009347">
    <property type="term" value="C:aspartate carbamoyltransferase complex"/>
    <property type="evidence" value="ECO:0007669"/>
    <property type="project" value="InterPro"/>
</dbReference>
<dbReference type="GO" id="GO:0016740">
    <property type="term" value="F:transferase activity"/>
    <property type="evidence" value="ECO:0007669"/>
    <property type="project" value="UniProtKB-KW"/>
</dbReference>
<gene>
    <name evidence="6" type="ORF">BET03_00465</name>
</gene>
<evidence type="ECO:0000259" key="4">
    <source>
        <dbReference type="Pfam" id="PF01948"/>
    </source>
</evidence>
<keyword evidence="6" id="KW-0808">Transferase</keyword>
<dbReference type="InterPro" id="IPR020542">
    <property type="entry name" value="Asp_carbamoyltrfase_reg_C"/>
</dbReference>
<dbReference type="PANTHER" id="PTHR35805:SF1">
    <property type="entry name" value="ASPARTATE CARBAMOYLTRANSFERASE REGULATORY CHAIN"/>
    <property type="match status" value="1"/>
</dbReference>
<dbReference type="Gene3D" id="2.30.30.20">
    <property type="entry name" value="Aspartate carbamoyltransferase regulatory subunit, C-terminal domain"/>
    <property type="match status" value="1"/>
</dbReference>
<protein>
    <submittedName>
        <fullName evidence="6">Aspartate carbamoyltransferase regulatory subunit</fullName>
    </submittedName>
</protein>
<dbReference type="OrthoDB" id="5599321at2"/>
<feature type="domain" description="Aspartate carbamoyltransferase regulatory subunit C-terminal" evidence="5">
    <location>
        <begin position="95"/>
        <end position="139"/>
    </location>
</feature>
<dbReference type="GO" id="GO:0046872">
    <property type="term" value="F:metal ion binding"/>
    <property type="evidence" value="ECO:0007669"/>
    <property type="project" value="UniProtKB-KW"/>
</dbReference>
<proteinExistence type="predicted"/>
<feature type="domain" description="Aspartate carbamoyltransferase regulatory subunit N-terminal" evidence="4">
    <location>
        <begin position="2"/>
        <end position="90"/>
    </location>
</feature>
<dbReference type="SUPFAM" id="SSF57825">
    <property type="entry name" value="Aspartate carbamoyltransferase, Regulatory-chain, C-terminal domain"/>
    <property type="match status" value="1"/>
</dbReference>
<evidence type="ECO:0000313" key="6">
    <source>
        <dbReference type="EMBL" id="RKD34340.1"/>
    </source>
</evidence>
<reference evidence="6 7" key="1">
    <citation type="submission" date="2016-08" db="EMBL/GenBank/DDBJ databases">
        <title>Novel Firmicutes and Novel Genomes.</title>
        <authorList>
            <person name="Poppleton D.I."/>
            <person name="Gribaldo S."/>
        </authorList>
    </citation>
    <scope>NUCLEOTIDE SEQUENCE [LARGE SCALE GENOMIC DNA]</scope>
    <source>
        <strain evidence="6 7">CTT3</strain>
    </source>
</reference>
<dbReference type="InterPro" id="IPR020545">
    <property type="entry name" value="Asp_carbamoyltransf_reg_N"/>
</dbReference>
<comment type="caution">
    <text evidence="6">The sequence shown here is derived from an EMBL/GenBank/DDBJ whole genome shotgun (WGS) entry which is preliminary data.</text>
</comment>
<dbReference type="InterPro" id="IPR036793">
    <property type="entry name" value="Asp_carbatrfase_reg_N_sf"/>
</dbReference>
<evidence type="ECO:0000256" key="1">
    <source>
        <dbReference type="ARBA" id="ARBA00022723"/>
    </source>
</evidence>
<dbReference type="AlphaFoldDB" id="A0A419TA32"/>
<evidence type="ECO:0000313" key="7">
    <source>
        <dbReference type="Proteomes" id="UP000284177"/>
    </source>
</evidence>
<dbReference type="GO" id="GO:0006207">
    <property type="term" value="P:'de novo' pyrimidine nucleobase biosynthetic process"/>
    <property type="evidence" value="ECO:0007669"/>
    <property type="project" value="InterPro"/>
</dbReference>
<keyword evidence="7" id="KW-1185">Reference proteome</keyword>
<keyword evidence="2" id="KW-0862">Zinc</keyword>
<dbReference type="SUPFAM" id="SSF54893">
    <property type="entry name" value="Aspartate carbamoyltransferase, Regulatory-chain, N-terminal domain"/>
    <property type="match status" value="1"/>
</dbReference>
<evidence type="ECO:0000256" key="3">
    <source>
        <dbReference type="ARBA" id="ARBA00022975"/>
    </source>
</evidence>
<dbReference type="EMBL" id="MCIB01000001">
    <property type="protein sequence ID" value="RKD34340.1"/>
    <property type="molecule type" value="Genomic_DNA"/>
</dbReference>
<dbReference type="Pfam" id="PF01948">
    <property type="entry name" value="PyrI"/>
    <property type="match status" value="1"/>
</dbReference>
<dbReference type="Proteomes" id="UP000284177">
    <property type="component" value="Unassembled WGS sequence"/>
</dbReference>
<evidence type="ECO:0000256" key="2">
    <source>
        <dbReference type="ARBA" id="ARBA00022833"/>
    </source>
</evidence>
<dbReference type="PANTHER" id="PTHR35805">
    <property type="entry name" value="ASPARTATE CARBAMOYLTRANSFERASE REGULATORY CHAIN"/>
    <property type="match status" value="1"/>
</dbReference>
<accession>A0A419TA32</accession>
<dbReference type="RefSeq" id="WP_120166127.1">
    <property type="nucleotide sequence ID" value="NZ_MCIB01000001.1"/>
</dbReference>
<dbReference type="NCBIfam" id="NF002063">
    <property type="entry name" value="PRK00893.1-3"/>
    <property type="match status" value="1"/>
</dbReference>
<sequence>MLEVTSINCGIVIDHINCGNGQKIFEKLNLGNVDFPVVLLMNVPSKKLGKKDIIKIENKIDLNLDMLGLIDSDITINIIENGNISKKMNVDIPKKVSGLFKCENPRCISNSDIYATPTFTLVNKNKNKIKYQCNYCDDFTYFNQR</sequence>
<keyword evidence="1" id="KW-0479">Metal-binding</keyword>
<dbReference type="Pfam" id="PF02748">
    <property type="entry name" value="PyrI_C"/>
    <property type="match status" value="1"/>
</dbReference>
<dbReference type="InterPro" id="IPR002801">
    <property type="entry name" value="Asp_carbamoylTrfase_reg"/>
</dbReference>
<dbReference type="GO" id="GO:0006221">
    <property type="term" value="P:pyrimidine nucleotide biosynthetic process"/>
    <property type="evidence" value="ECO:0007669"/>
    <property type="project" value="UniProtKB-KW"/>
</dbReference>
<dbReference type="Gene3D" id="3.30.70.140">
    <property type="entry name" value="Aspartate carbamoyltransferase regulatory subunit, N-terminal domain"/>
    <property type="match status" value="1"/>
</dbReference>
<dbReference type="InterPro" id="IPR036792">
    <property type="entry name" value="Asp_carbatrfase_reg_C_sf"/>
</dbReference>
<name>A0A419TA32_9FIRM</name>
<evidence type="ECO:0000259" key="5">
    <source>
        <dbReference type="Pfam" id="PF02748"/>
    </source>
</evidence>
<keyword evidence="3" id="KW-0665">Pyrimidine biosynthesis</keyword>
<organism evidence="6 7">
    <name type="scientific">Thermohalobacter berrensis</name>
    <dbReference type="NCBI Taxonomy" id="99594"/>
    <lineage>
        <taxon>Bacteria</taxon>
        <taxon>Bacillati</taxon>
        <taxon>Bacillota</taxon>
        <taxon>Tissierellia</taxon>
        <taxon>Tissierellales</taxon>
        <taxon>Thermohalobacteraceae</taxon>
        <taxon>Thermohalobacter</taxon>
    </lineage>
</organism>